<reference evidence="9" key="1">
    <citation type="journal article" date="2019" name="Nat. Commun.">
        <title>Genome-wide association mapping of date palm fruit traits.</title>
        <authorList>
            <person name="Hazzouri K.M."/>
            <person name="Gros-Balthazard M."/>
            <person name="Flowers J.M."/>
            <person name="Copetti D."/>
            <person name="Lemansour A."/>
            <person name="Lebrun M."/>
            <person name="Masmoudi K."/>
            <person name="Ferrand S."/>
            <person name="Dhar M.I."/>
            <person name="Fresquez Z.A."/>
            <person name="Rosas U."/>
            <person name="Zhang J."/>
            <person name="Talag J."/>
            <person name="Lee S."/>
            <person name="Kudrna D."/>
            <person name="Powell R.F."/>
            <person name="Leitch I.J."/>
            <person name="Krueger R.R."/>
            <person name="Wing R.A."/>
            <person name="Amiri K.M.A."/>
            <person name="Purugganan M.D."/>
        </authorList>
    </citation>
    <scope>NUCLEOTIDE SEQUENCE [LARGE SCALE GENOMIC DNA]</scope>
    <source>
        <strain evidence="9">cv. Khalas</strain>
    </source>
</reference>
<dbReference type="RefSeq" id="XP_008784479.2">
    <property type="nucleotide sequence ID" value="XM_008786257.4"/>
</dbReference>
<dbReference type="PROSITE" id="PS00108">
    <property type="entry name" value="PROTEIN_KINASE_ST"/>
    <property type="match status" value="1"/>
</dbReference>
<name>A0A8B7BSH3_PHODC</name>
<dbReference type="InterPro" id="IPR000719">
    <property type="entry name" value="Prot_kinase_dom"/>
</dbReference>
<protein>
    <submittedName>
        <fullName evidence="10">Mitogen-activated protein kinase kinase kinase 18-like</fullName>
    </submittedName>
</protein>
<dbReference type="SUPFAM" id="SSF56112">
    <property type="entry name" value="Protein kinase-like (PK-like)"/>
    <property type="match status" value="1"/>
</dbReference>
<evidence type="ECO:0000256" key="1">
    <source>
        <dbReference type="ARBA" id="ARBA00022679"/>
    </source>
</evidence>
<evidence type="ECO:0000256" key="5">
    <source>
        <dbReference type="PROSITE-ProRule" id="PRU10141"/>
    </source>
</evidence>
<accession>A0A8B7BSH3</accession>
<sequence>MGKGEWYRGRTIGRGSSATVSLATITASGEVFAVKSAELSRAGMLRREQRILANLSYPHVVSYLGFDITSETNGVYYNLFMEYATRGSLSDEIEKQGGRLDEPTIRSYSCQILRGLAYLHSNSIAHCDVKGRNVLIGSDGRAMIADLGCARWMADEDGRGCLQLRGTPMYMAPEAARGEEQGTPADVWALGCTVVEMATGRAPWPEFSDPIAALHRIAFSTDVPELPSWISDEGKDFLDRCLRRDPNERWTAEQLLKHPFVASSANCLPSSNSTPKWISPKSTLDQAFWESISDEEEEVDKVENSSNDPSQRIQHLATAAAGVGVPDWTWDDSWMTIRTDGRECEIIPRVEEDKTPSPVDGPTTGGSPPTYSSVGRSGEILTTSGSGGSSSEEFMLSTNHMGGEEDFLSDSDNNYAFIDDYNCNNPSLVQAEEGNERVLLSCRKDAAVFSNGNCNSVNQKQRHPVCVFKLVLSFASSWLFAFVFIFLFLLKRSFSTKDWEMDGSCEDGVDLMI</sequence>
<dbReference type="PANTHER" id="PTHR48011">
    <property type="entry name" value="CCR4-NOT TRANSCRIPTIONAL COMPLEX SUBUNIT CAF120-RELATED"/>
    <property type="match status" value="1"/>
</dbReference>
<keyword evidence="7" id="KW-0812">Transmembrane</keyword>
<keyword evidence="7" id="KW-0472">Membrane</keyword>
<dbReference type="Proteomes" id="UP000228380">
    <property type="component" value="Chromosome 8"/>
</dbReference>
<keyword evidence="9" id="KW-1185">Reference proteome</keyword>
<organism evidence="9 10">
    <name type="scientific">Phoenix dactylifera</name>
    <name type="common">Date palm</name>
    <dbReference type="NCBI Taxonomy" id="42345"/>
    <lineage>
        <taxon>Eukaryota</taxon>
        <taxon>Viridiplantae</taxon>
        <taxon>Streptophyta</taxon>
        <taxon>Embryophyta</taxon>
        <taxon>Tracheophyta</taxon>
        <taxon>Spermatophyta</taxon>
        <taxon>Magnoliopsida</taxon>
        <taxon>Liliopsida</taxon>
        <taxon>Arecaceae</taxon>
        <taxon>Coryphoideae</taxon>
        <taxon>Phoeniceae</taxon>
        <taxon>Phoenix</taxon>
    </lineage>
</organism>
<dbReference type="InterPro" id="IPR008271">
    <property type="entry name" value="Ser/Thr_kinase_AS"/>
</dbReference>
<feature type="domain" description="Protein kinase" evidence="8">
    <location>
        <begin position="6"/>
        <end position="261"/>
    </location>
</feature>
<dbReference type="FunFam" id="1.10.510.10:FF:000466">
    <property type="entry name" value="MAP kinase kinase kinase18"/>
    <property type="match status" value="1"/>
</dbReference>
<reference evidence="10" key="2">
    <citation type="submission" date="2025-08" db="UniProtKB">
        <authorList>
            <consortium name="RefSeq"/>
        </authorList>
    </citation>
    <scope>IDENTIFICATION</scope>
    <source>
        <tissue evidence="10">Young leaves</tissue>
    </source>
</reference>
<dbReference type="AlphaFoldDB" id="A0A8B7BSH3"/>
<dbReference type="GO" id="GO:0007165">
    <property type="term" value="P:signal transduction"/>
    <property type="evidence" value="ECO:0007669"/>
    <property type="project" value="TreeGrafter"/>
</dbReference>
<evidence type="ECO:0000256" key="7">
    <source>
        <dbReference type="SAM" id="Phobius"/>
    </source>
</evidence>
<evidence type="ECO:0000313" key="9">
    <source>
        <dbReference type="Proteomes" id="UP000228380"/>
    </source>
</evidence>
<dbReference type="InterPro" id="IPR011009">
    <property type="entry name" value="Kinase-like_dom_sf"/>
</dbReference>
<feature type="region of interest" description="Disordered" evidence="6">
    <location>
        <begin position="349"/>
        <end position="392"/>
    </location>
</feature>
<gene>
    <name evidence="10" type="primary">LOC103703416</name>
</gene>
<dbReference type="CDD" id="cd06606">
    <property type="entry name" value="STKc_MAPKKK"/>
    <property type="match status" value="1"/>
</dbReference>
<keyword evidence="7" id="KW-1133">Transmembrane helix</keyword>
<evidence type="ECO:0000259" key="8">
    <source>
        <dbReference type="PROSITE" id="PS50011"/>
    </source>
</evidence>
<proteinExistence type="predicted"/>
<evidence type="ECO:0000313" key="10">
    <source>
        <dbReference type="RefSeq" id="XP_008784479.2"/>
    </source>
</evidence>
<keyword evidence="1" id="KW-0808">Transferase</keyword>
<dbReference type="InterPro" id="IPR017441">
    <property type="entry name" value="Protein_kinase_ATP_BS"/>
</dbReference>
<dbReference type="PANTHER" id="PTHR48011:SF4">
    <property type="entry name" value="MITOGEN-ACTIVATED PROTEIN KINASE KINASE KINASE 19"/>
    <property type="match status" value="1"/>
</dbReference>
<keyword evidence="4 5" id="KW-0067">ATP-binding</keyword>
<dbReference type="KEGG" id="pda:103703416"/>
<dbReference type="GO" id="GO:0004672">
    <property type="term" value="F:protein kinase activity"/>
    <property type="evidence" value="ECO:0007669"/>
    <property type="project" value="InterPro"/>
</dbReference>
<feature type="compositionally biased region" description="Polar residues" evidence="6">
    <location>
        <begin position="365"/>
        <end position="383"/>
    </location>
</feature>
<keyword evidence="3" id="KW-0418">Kinase</keyword>
<dbReference type="Pfam" id="PF00069">
    <property type="entry name" value="Pkinase"/>
    <property type="match status" value="1"/>
</dbReference>
<evidence type="ECO:0000256" key="4">
    <source>
        <dbReference type="ARBA" id="ARBA00022840"/>
    </source>
</evidence>
<dbReference type="PROSITE" id="PS50011">
    <property type="entry name" value="PROTEIN_KINASE_DOM"/>
    <property type="match status" value="1"/>
</dbReference>
<dbReference type="OrthoDB" id="275301at2759"/>
<dbReference type="PROSITE" id="PS00107">
    <property type="entry name" value="PROTEIN_KINASE_ATP"/>
    <property type="match status" value="1"/>
</dbReference>
<dbReference type="InterPro" id="IPR052751">
    <property type="entry name" value="Plant_MAPKKK"/>
</dbReference>
<dbReference type="SMART" id="SM00220">
    <property type="entry name" value="S_TKc"/>
    <property type="match status" value="1"/>
</dbReference>
<keyword evidence="2 5" id="KW-0547">Nucleotide-binding</keyword>
<dbReference type="GO" id="GO:0005524">
    <property type="term" value="F:ATP binding"/>
    <property type="evidence" value="ECO:0007669"/>
    <property type="project" value="UniProtKB-UniRule"/>
</dbReference>
<dbReference type="Gene3D" id="1.10.510.10">
    <property type="entry name" value="Transferase(Phosphotransferase) domain 1"/>
    <property type="match status" value="1"/>
</dbReference>
<evidence type="ECO:0000256" key="3">
    <source>
        <dbReference type="ARBA" id="ARBA00022777"/>
    </source>
</evidence>
<evidence type="ECO:0000256" key="6">
    <source>
        <dbReference type="SAM" id="MobiDB-lite"/>
    </source>
</evidence>
<feature type="transmembrane region" description="Helical" evidence="7">
    <location>
        <begin position="467"/>
        <end position="490"/>
    </location>
</feature>
<dbReference type="GeneID" id="103703416"/>
<evidence type="ECO:0000256" key="2">
    <source>
        <dbReference type="ARBA" id="ARBA00022741"/>
    </source>
</evidence>
<feature type="binding site" evidence="5">
    <location>
        <position position="35"/>
    </location>
    <ligand>
        <name>ATP</name>
        <dbReference type="ChEBI" id="CHEBI:30616"/>
    </ligand>
</feature>